<dbReference type="EMBL" id="JABTXY010000024">
    <property type="protein sequence ID" value="NYV43138.1"/>
    <property type="molecule type" value="Genomic_DNA"/>
</dbReference>
<dbReference type="SUPFAM" id="SSF47413">
    <property type="entry name" value="lambda repressor-like DNA-binding domains"/>
    <property type="match status" value="2"/>
</dbReference>
<evidence type="ECO:0000259" key="1">
    <source>
        <dbReference type="PROSITE" id="PS50943"/>
    </source>
</evidence>
<dbReference type="Gene3D" id="1.10.260.40">
    <property type="entry name" value="lambda repressor-like DNA-binding domains"/>
    <property type="match status" value="2"/>
</dbReference>
<comment type="caution">
    <text evidence="2">The sequence shown here is derived from an EMBL/GenBank/DDBJ whole genome shotgun (WGS) entry which is preliminary data.</text>
</comment>
<dbReference type="CDD" id="cd00093">
    <property type="entry name" value="HTH_XRE"/>
    <property type="match status" value="2"/>
</dbReference>
<protein>
    <submittedName>
        <fullName evidence="2">Helix-turn-helix transcriptional regulator</fullName>
    </submittedName>
</protein>
<dbReference type="PROSITE" id="PS50943">
    <property type="entry name" value="HTH_CROC1"/>
    <property type="match status" value="2"/>
</dbReference>
<dbReference type="InterPro" id="IPR010982">
    <property type="entry name" value="Lambda_DNA-bd_dom_sf"/>
</dbReference>
<reference evidence="2 3" key="1">
    <citation type="submission" date="2020-05" db="EMBL/GenBank/DDBJ databases">
        <title>The draft genome of Cronobacter sakazakii strain 145005.</title>
        <authorList>
            <person name="Yang J."/>
            <person name="Liu L."/>
            <person name="Feng Y."/>
            <person name="Zong Z."/>
        </authorList>
    </citation>
    <scope>NUCLEOTIDE SEQUENCE [LARGE SCALE GENOMIC DNA]</scope>
    <source>
        <strain evidence="2 3">145005</strain>
    </source>
</reference>
<evidence type="ECO:0000313" key="2">
    <source>
        <dbReference type="EMBL" id="NYV43138.1"/>
    </source>
</evidence>
<organism evidence="2 3">
    <name type="scientific">Cronobacter sakazakii</name>
    <name type="common">Enterobacter sakazakii</name>
    <dbReference type="NCBI Taxonomy" id="28141"/>
    <lineage>
        <taxon>Bacteria</taxon>
        <taxon>Pseudomonadati</taxon>
        <taxon>Pseudomonadota</taxon>
        <taxon>Gammaproteobacteria</taxon>
        <taxon>Enterobacterales</taxon>
        <taxon>Enterobacteriaceae</taxon>
        <taxon>Cronobacter</taxon>
    </lineage>
</organism>
<dbReference type="Proteomes" id="UP000548673">
    <property type="component" value="Unassembled WGS sequence"/>
</dbReference>
<accession>A0A853HBS9</accession>
<feature type="domain" description="HTH cro/C1-type" evidence="1">
    <location>
        <begin position="27"/>
        <end position="67"/>
    </location>
</feature>
<name>A0A853HBS9_CROSK</name>
<evidence type="ECO:0000313" key="3">
    <source>
        <dbReference type="Proteomes" id="UP000548673"/>
    </source>
</evidence>
<proteinExistence type="predicted"/>
<dbReference type="RefSeq" id="WP_105607379.1">
    <property type="nucleotide sequence ID" value="NZ_JABTXY010000024.1"/>
</dbReference>
<feature type="domain" description="HTH cro/C1-type" evidence="1">
    <location>
        <begin position="97"/>
        <end position="152"/>
    </location>
</feature>
<dbReference type="SMART" id="SM00530">
    <property type="entry name" value="HTH_XRE"/>
    <property type="match status" value="2"/>
</dbReference>
<dbReference type="Pfam" id="PF01381">
    <property type="entry name" value="HTH_3"/>
    <property type="match status" value="1"/>
</dbReference>
<dbReference type="AlphaFoldDB" id="A0A853HBS9"/>
<dbReference type="GO" id="GO:0003677">
    <property type="term" value="F:DNA binding"/>
    <property type="evidence" value="ECO:0007669"/>
    <property type="project" value="InterPro"/>
</dbReference>
<sequence length="196" mass="22232">MKSIHEIRRENLKEILRRYFDGKQIRLAERLEIQQNLVSRWESGAKNIGDKVARRIEEAARVESHWLDVDHQLANMLENQESDTGPTNTSELAASILKKWMDADGLSQQKVAAASGVSQATINRLLRNESSISVNNLAAIAESFGRQAYEMILPPEAPGIISYDHKLYAALPQQEKDKIRTFIDFVMSQNQNDKQA</sequence>
<dbReference type="InterPro" id="IPR001387">
    <property type="entry name" value="Cro/C1-type_HTH"/>
</dbReference>
<gene>
    <name evidence="2" type="ORF">HRR37_12330</name>
</gene>